<dbReference type="InterPro" id="IPR042185">
    <property type="entry name" value="Serpin_sf_2"/>
</dbReference>
<dbReference type="CDD" id="cd19590">
    <property type="entry name" value="serpin_thermopin-like"/>
    <property type="match status" value="1"/>
</dbReference>
<dbReference type="InterPro" id="IPR042178">
    <property type="entry name" value="Serpin_sf_1"/>
</dbReference>
<proteinExistence type="inferred from homology"/>
<comment type="caution">
    <text evidence="4">The sequence shown here is derived from an EMBL/GenBank/DDBJ whole genome shotgun (WGS) entry which is preliminary data.</text>
</comment>
<evidence type="ECO:0000313" key="5">
    <source>
        <dbReference type="Proteomes" id="UP001629249"/>
    </source>
</evidence>
<dbReference type="Gene3D" id="3.30.497.10">
    <property type="entry name" value="Antithrombin, subunit I, domain 2"/>
    <property type="match status" value="1"/>
</dbReference>
<keyword evidence="5" id="KW-1185">Reference proteome</keyword>
<dbReference type="InterPro" id="IPR000215">
    <property type="entry name" value="Serpin_fam"/>
</dbReference>
<dbReference type="Proteomes" id="UP001629249">
    <property type="component" value="Unassembled WGS sequence"/>
</dbReference>
<feature type="domain" description="Serpin" evidence="3">
    <location>
        <begin position="72"/>
        <end position="445"/>
    </location>
</feature>
<feature type="region of interest" description="Disordered" evidence="2">
    <location>
        <begin position="1"/>
        <end position="25"/>
    </location>
</feature>
<name>A0ABW8ZWX4_9BURK</name>
<evidence type="ECO:0000313" key="4">
    <source>
        <dbReference type="EMBL" id="MFL9887749.1"/>
    </source>
</evidence>
<dbReference type="InterPro" id="IPR023796">
    <property type="entry name" value="Serpin_dom"/>
</dbReference>
<comment type="similarity">
    <text evidence="1">Belongs to the serpin family.</text>
</comment>
<feature type="compositionally biased region" description="Polar residues" evidence="2">
    <location>
        <begin position="1"/>
        <end position="17"/>
    </location>
</feature>
<dbReference type="PROSITE" id="PS00284">
    <property type="entry name" value="SERPIN"/>
    <property type="match status" value="1"/>
</dbReference>
<gene>
    <name evidence="4" type="ORF">PQR66_32325</name>
</gene>
<protein>
    <submittedName>
        <fullName evidence="4">Serpin family protein</fullName>
    </submittedName>
</protein>
<evidence type="ECO:0000256" key="1">
    <source>
        <dbReference type="RuleBase" id="RU000411"/>
    </source>
</evidence>
<dbReference type="InterPro" id="IPR036186">
    <property type="entry name" value="Serpin_sf"/>
</dbReference>
<dbReference type="InterPro" id="IPR023795">
    <property type="entry name" value="Serpin_CS"/>
</dbReference>
<evidence type="ECO:0000256" key="2">
    <source>
        <dbReference type="SAM" id="MobiDB-lite"/>
    </source>
</evidence>
<organism evidence="4 5">
    <name type="scientific">Paraburkholderia agricolaris</name>
    <dbReference type="NCBI Taxonomy" id="2152888"/>
    <lineage>
        <taxon>Bacteria</taxon>
        <taxon>Pseudomonadati</taxon>
        <taxon>Pseudomonadota</taxon>
        <taxon>Betaproteobacteria</taxon>
        <taxon>Burkholderiales</taxon>
        <taxon>Burkholderiaceae</taxon>
        <taxon>Paraburkholderia</taxon>
    </lineage>
</organism>
<sequence length="452" mass="48694">MRSNHASGVARGSSSPSRADASHRQSRRIPIWLKTTIFPAITGVCIAAATGTAHAEIPQPAPVVRAENRLAIDLYKALRRQPGNLLLSPYSIGRLLGMVYAGAKGDTAAEIAGVLHWCAQDDADKNSRNPNLLDVARADAAQIKALVSGQPKDFVFLAADALWVAPDMKLSPDFSRTIQQDFSGTVQRVDFSDAAAAAGTINQWVKKNTHGKITDIIDPDTLSPYSRLALTDAVYFKASWASPFEKSDTTERSFHVDSGTEVTAAMMYRSGLVKIAQADGAQVLVLPYKGNASMVVVLPERQDGLADLEATLSAERLDAWLASATMTEVKIWLPTFQSATSVDLSNTLKTLGMRKAFSQVEADFTGIELTPGTSPHISQVLHKAFIDTDEGGTEAAASTSATFMATAMPPSKEEPVRFMADHPFLYFIRDNDSGVVLFVGRVANPAKRDDAR</sequence>
<reference evidence="4 5" key="1">
    <citation type="journal article" date="2024" name="Chem. Sci.">
        <title>Discovery of megapolipeptins by genome mining of a Burkholderiales bacteria collection.</title>
        <authorList>
            <person name="Paulo B.S."/>
            <person name="Recchia M.J.J."/>
            <person name="Lee S."/>
            <person name="Fergusson C.H."/>
            <person name="Romanowski S.B."/>
            <person name="Hernandez A."/>
            <person name="Krull N."/>
            <person name="Liu D.Y."/>
            <person name="Cavanagh H."/>
            <person name="Bos A."/>
            <person name="Gray C.A."/>
            <person name="Murphy B.T."/>
            <person name="Linington R.G."/>
            <person name="Eustaquio A.S."/>
        </authorList>
    </citation>
    <scope>NUCLEOTIDE SEQUENCE [LARGE SCALE GENOMIC DNA]</scope>
    <source>
        <strain evidence="4 5">RL16-012-BIC-B</strain>
    </source>
</reference>
<dbReference type="EMBL" id="JAQQFN010000030">
    <property type="protein sequence ID" value="MFL9887749.1"/>
    <property type="molecule type" value="Genomic_DNA"/>
</dbReference>
<dbReference type="SUPFAM" id="SSF56574">
    <property type="entry name" value="Serpins"/>
    <property type="match status" value="1"/>
</dbReference>
<dbReference type="RefSeq" id="WP_408326103.1">
    <property type="nucleotide sequence ID" value="NZ_JAQQFH010000002.1"/>
</dbReference>
<dbReference type="SMART" id="SM00093">
    <property type="entry name" value="SERPIN"/>
    <property type="match status" value="1"/>
</dbReference>
<accession>A0ABW8ZWX4</accession>
<dbReference type="Pfam" id="PF00079">
    <property type="entry name" value="Serpin"/>
    <property type="match status" value="1"/>
</dbReference>
<dbReference type="PANTHER" id="PTHR11461">
    <property type="entry name" value="SERINE PROTEASE INHIBITOR, SERPIN"/>
    <property type="match status" value="1"/>
</dbReference>
<dbReference type="Gene3D" id="2.30.39.10">
    <property type="entry name" value="Alpha-1-antitrypsin, domain 1"/>
    <property type="match status" value="1"/>
</dbReference>
<evidence type="ECO:0000259" key="3">
    <source>
        <dbReference type="SMART" id="SM00093"/>
    </source>
</evidence>
<dbReference type="PANTHER" id="PTHR11461:SF211">
    <property type="entry name" value="GH10112P-RELATED"/>
    <property type="match status" value="1"/>
</dbReference>